<dbReference type="SUPFAM" id="SSF46689">
    <property type="entry name" value="Homeodomain-like"/>
    <property type="match status" value="2"/>
</dbReference>
<evidence type="ECO:0000256" key="3">
    <source>
        <dbReference type="ARBA" id="ARBA00023163"/>
    </source>
</evidence>
<dbReference type="InterPro" id="IPR011006">
    <property type="entry name" value="CheY-like_superfamily"/>
</dbReference>
<evidence type="ECO:0000256" key="4">
    <source>
        <dbReference type="PROSITE-ProRule" id="PRU00169"/>
    </source>
</evidence>
<dbReference type="InterPro" id="IPR018060">
    <property type="entry name" value="HTH_AraC"/>
</dbReference>
<keyword evidence="3" id="KW-0804">Transcription</keyword>
<dbReference type="PROSITE" id="PS50110">
    <property type="entry name" value="RESPONSE_REGULATORY"/>
    <property type="match status" value="1"/>
</dbReference>
<keyword evidence="1" id="KW-0805">Transcription regulation</keyword>
<dbReference type="SMART" id="SM00448">
    <property type="entry name" value="REC"/>
    <property type="match status" value="1"/>
</dbReference>
<evidence type="ECO:0000313" key="7">
    <source>
        <dbReference type="EMBL" id="MBB3127036.1"/>
    </source>
</evidence>
<comment type="caution">
    <text evidence="7">The sequence shown here is derived from an EMBL/GenBank/DDBJ whole genome shotgun (WGS) entry which is preliminary data.</text>
</comment>
<name>A0A839TJS1_9BACL</name>
<dbReference type="Pfam" id="PF12833">
    <property type="entry name" value="HTH_18"/>
    <property type="match status" value="1"/>
</dbReference>
<keyword evidence="4" id="KW-0597">Phosphoprotein</keyword>
<dbReference type="PANTHER" id="PTHR43280:SF10">
    <property type="entry name" value="REGULATORY PROTEIN POCR"/>
    <property type="match status" value="1"/>
</dbReference>
<sequence>MLNLQMLVVDDENYVVESIADTISWFELGIDTVHKAYSGAEALEIMSLYSIDIVIADIRMPGMSGLELIDNIRSTWKQVKCILLSGHSEFEYARRAITLSTFDYLLKPVKDEVLIKTVRNAIEALNLEWEQITKHARSSYLIKENMPSLQARLLGDLLLGRKIRSEVLKDRLTMFELSFDMGDACCLLLIRMEDEFLSVDSHSLALLEYAVTNIADEIFNDVCRIWHCKDSFEHIAVLIRLNREKEEEYERLGKDEEWRRQLIERLTIRLQGSIRNFLKGKVTILISGWGKFPDDLRSTYLKSLTTLRKRAGGDKDYIIREDASLYPEPLENMDSKSRQLQSLYEPPTLQQLLDTGRWNEARRKLEDVCKELAEQWPGSLDHISEAYLSIAGSFSYIIHRNNRQPSEVLEKGNDIFCSPYSIRSASQLREWALEILKVIENDMEKEVRYSRAHIVKKAQQFIEDNLSSNISLKAVADHVHVHYTHLCKIYKLETGENLSDYLYRLRMEWAVYFLKNSEDKIYEIGAKLGYQNIPYFIKVFKQHYGMTPQEYRELE</sequence>
<organism evidence="7 8">
    <name type="scientific">Paenibacillus rhizosphaerae</name>
    <dbReference type="NCBI Taxonomy" id="297318"/>
    <lineage>
        <taxon>Bacteria</taxon>
        <taxon>Bacillati</taxon>
        <taxon>Bacillota</taxon>
        <taxon>Bacilli</taxon>
        <taxon>Bacillales</taxon>
        <taxon>Paenibacillaceae</taxon>
        <taxon>Paenibacillus</taxon>
    </lineage>
</organism>
<reference evidence="7 8" key="1">
    <citation type="submission" date="2020-08" db="EMBL/GenBank/DDBJ databases">
        <title>Genomic Encyclopedia of Type Strains, Phase III (KMG-III): the genomes of soil and plant-associated and newly described type strains.</title>
        <authorList>
            <person name="Whitman W."/>
        </authorList>
    </citation>
    <scope>NUCLEOTIDE SEQUENCE [LARGE SCALE GENOMIC DNA]</scope>
    <source>
        <strain evidence="7 8">CECT 5831</strain>
    </source>
</reference>
<dbReference type="EMBL" id="JACHXJ010000001">
    <property type="protein sequence ID" value="MBB3127036.1"/>
    <property type="molecule type" value="Genomic_DNA"/>
</dbReference>
<feature type="domain" description="HTH araC/xylS-type" evidence="5">
    <location>
        <begin position="456"/>
        <end position="554"/>
    </location>
</feature>
<dbReference type="Proteomes" id="UP000517523">
    <property type="component" value="Unassembled WGS sequence"/>
</dbReference>
<dbReference type="InterPro" id="IPR020449">
    <property type="entry name" value="Tscrpt_reg_AraC-type_HTH"/>
</dbReference>
<dbReference type="GO" id="GO:0043565">
    <property type="term" value="F:sequence-specific DNA binding"/>
    <property type="evidence" value="ECO:0007669"/>
    <property type="project" value="InterPro"/>
</dbReference>
<feature type="modified residue" description="4-aspartylphosphate" evidence="4">
    <location>
        <position position="57"/>
    </location>
</feature>
<dbReference type="PANTHER" id="PTHR43280">
    <property type="entry name" value="ARAC-FAMILY TRANSCRIPTIONAL REGULATOR"/>
    <property type="match status" value="1"/>
</dbReference>
<dbReference type="PROSITE" id="PS01124">
    <property type="entry name" value="HTH_ARAC_FAMILY_2"/>
    <property type="match status" value="1"/>
</dbReference>
<dbReference type="PROSITE" id="PS00041">
    <property type="entry name" value="HTH_ARAC_FAMILY_1"/>
    <property type="match status" value="1"/>
</dbReference>
<dbReference type="RefSeq" id="WP_183581177.1">
    <property type="nucleotide sequence ID" value="NZ_JACHXJ010000001.1"/>
</dbReference>
<proteinExistence type="predicted"/>
<dbReference type="SMART" id="SM00342">
    <property type="entry name" value="HTH_ARAC"/>
    <property type="match status" value="1"/>
</dbReference>
<dbReference type="GO" id="GO:0000160">
    <property type="term" value="P:phosphorelay signal transduction system"/>
    <property type="evidence" value="ECO:0007669"/>
    <property type="project" value="InterPro"/>
</dbReference>
<dbReference type="CDD" id="cd17536">
    <property type="entry name" value="REC_YesN-like"/>
    <property type="match status" value="1"/>
</dbReference>
<dbReference type="GO" id="GO:0003700">
    <property type="term" value="F:DNA-binding transcription factor activity"/>
    <property type="evidence" value="ECO:0007669"/>
    <property type="project" value="InterPro"/>
</dbReference>
<dbReference type="SUPFAM" id="SSF52172">
    <property type="entry name" value="CheY-like"/>
    <property type="match status" value="1"/>
</dbReference>
<dbReference type="Pfam" id="PF00072">
    <property type="entry name" value="Response_reg"/>
    <property type="match status" value="1"/>
</dbReference>
<dbReference type="InterPro" id="IPR001789">
    <property type="entry name" value="Sig_transdc_resp-reg_receiver"/>
</dbReference>
<dbReference type="InterPro" id="IPR018062">
    <property type="entry name" value="HTH_AraC-typ_CS"/>
</dbReference>
<gene>
    <name evidence="7" type="ORF">FHS19_001690</name>
</gene>
<dbReference type="Gene3D" id="1.10.10.60">
    <property type="entry name" value="Homeodomain-like"/>
    <property type="match status" value="2"/>
</dbReference>
<evidence type="ECO:0000259" key="5">
    <source>
        <dbReference type="PROSITE" id="PS01124"/>
    </source>
</evidence>
<evidence type="ECO:0000256" key="2">
    <source>
        <dbReference type="ARBA" id="ARBA00023125"/>
    </source>
</evidence>
<dbReference type="PRINTS" id="PR00032">
    <property type="entry name" value="HTHARAC"/>
</dbReference>
<protein>
    <submittedName>
        <fullName evidence="7">Two-component system response regulator YesN</fullName>
    </submittedName>
</protein>
<dbReference type="AlphaFoldDB" id="A0A839TJS1"/>
<evidence type="ECO:0000259" key="6">
    <source>
        <dbReference type="PROSITE" id="PS50110"/>
    </source>
</evidence>
<dbReference type="Gene3D" id="3.40.50.2300">
    <property type="match status" value="1"/>
</dbReference>
<dbReference type="InterPro" id="IPR009057">
    <property type="entry name" value="Homeodomain-like_sf"/>
</dbReference>
<evidence type="ECO:0000256" key="1">
    <source>
        <dbReference type="ARBA" id="ARBA00023015"/>
    </source>
</evidence>
<accession>A0A839TJS1</accession>
<evidence type="ECO:0000313" key="8">
    <source>
        <dbReference type="Proteomes" id="UP000517523"/>
    </source>
</evidence>
<keyword evidence="2" id="KW-0238">DNA-binding</keyword>
<feature type="domain" description="Response regulatory" evidence="6">
    <location>
        <begin position="5"/>
        <end position="122"/>
    </location>
</feature>